<dbReference type="Pfam" id="PF10688">
    <property type="entry name" value="Imp-YgjV"/>
    <property type="match status" value="1"/>
</dbReference>
<feature type="transmembrane region" description="Helical" evidence="1">
    <location>
        <begin position="32"/>
        <end position="52"/>
    </location>
</feature>
<dbReference type="InterPro" id="IPR019629">
    <property type="entry name" value="Uncharacterised_HI1736/YgjV"/>
</dbReference>
<dbReference type="InterPro" id="IPR000595">
    <property type="entry name" value="cNMP-bd_dom"/>
</dbReference>
<organism evidence="3 4">
    <name type="scientific">Methylobacterium trifolii</name>
    <dbReference type="NCBI Taxonomy" id="1003092"/>
    <lineage>
        <taxon>Bacteria</taxon>
        <taxon>Pseudomonadati</taxon>
        <taxon>Pseudomonadota</taxon>
        <taxon>Alphaproteobacteria</taxon>
        <taxon>Hyphomicrobiales</taxon>
        <taxon>Methylobacteriaceae</taxon>
        <taxon>Methylobacterium</taxon>
    </lineage>
</organism>
<dbReference type="SUPFAM" id="SSF51206">
    <property type="entry name" value="cAMP-binding domain-like"/>
    <property type="match status" value="1"/>
</dbReference>
<proteinExistence type="predicted"/>
<keyword evidence="1" id="KW-0472">Membrane</keyword>
<dbReference type="InterPro" id="IPR018490">
    <property type="entry name" value="cNMP-bd_dom_sf"/>
</dbReference>
<dbReference type="Pfam" id="PF00027">
    <property type="entry name" value="cNMP_binding"/>
    <property type="match status" value="1"/>
</dbReference>
<keyword evidence="1" id="KW-0812">Transmembrane</keyword>
<keyword evidence="1" id="KW-1133">Transmembrane helix</keyword>
<dbReference type="CDD" id="cd00038">
    <property type="entry name" value="CAP_ED"/>
    <property type="match status" value="1"/>
</dbReference>
<comment type="caution">
    <text evidence="3">The sequence shown here is derived from an EMBL/GenBank/DDBJ whole genome shotgun (WGS) entry which is preliminary data.</text>
</comment>
<dbReference type="SMART" id="SM00100">
    <property type="entry name" value="cNMP"/>
    <property type="match status" value="1"/>
</dbReference>
<dbReference type="PROSITE" id="PS50042">
    <property type="entry name" value="CNMP_BINDING_3"/>
    <property type="match status" value="1"/>
</dbReference>
<reference evidence="3" key="1">
    <citation type="journal article" date="2021" name="Front. Microbiol.">
        <title>Comprehensive Comparative Genomics and Phenotyping of Methylobacterium Species.</title>
        <authorList>
            <person name="Alessa O."/>
            <person name="Ogura Y."/>
            <person name="Fujitani Y."/>
            <person name="Takami H."/>
            <person name="Hayashi T."/>
            <person name="Sahin N."/>
            <person name="Tani A."/>
        </authorList>
    </citation>
    <scope>NUCLEOTIDE SEQUENCE</scope>
    <source>
        <strain evidence="3">DSM 23632</strain>
    </source>
</reference>
<gene>
    <name evidence="3" type="ORF">MPOCJGCO_4630</name>
</gene>
<reference evidence="3" key="2">
    <citation type="submission" date="2021-08" db="EMBL/GenBank/DDBJ databases">
        <authorList>
            <person name="Tani A."/>
            <person name="Ola A."/>
            <person name="Ogura Y."/>
            <person name="Katsura K."/>
            <person name="Hayashi T."/>
        </authorList>
    </citation>
    <scope>NUCLEOTIDE SEQUENCE</scope>
    <source>
        <strain evidence="3">DSM 23632</strain>
    </source>
</reference>
<feature type="domain" description="Cyclic nucleotide-binding" evidence="2">
    <location>
        <begin position="100"/>
        <end position="171"/>
    </location>
</feature>
<evidence type="ECO:0000259" key="2">
    <source>
        <dbReference type="PROSITE" id="PS50042"/>
    </source>
</evidence>
<dbReference type="Proteomes" id="UP001055057">
    <property type="component" value="Unassembled WGS sequence"/>
</dbReference>
<dbReference type="EMBL" id="BPRB01000331">
    <property type="protein sequence ID" value="GJE62497.1"/>
    <property type="molecule type" value="Genomic_DNA"/>
</dbReference>
<evidence type="ECO:0000313" key="4">
    <source>
        <dbReference type="Proteomes" id="UP001055057"/>
    </source>
</evidence>
<dbReference type="Gene3D" id="2.60.120.10">
    <property type="entry name" value="Jelly Rolls"/>
    <property type="match status" value="1"/>
</dbReference>
<evidence type="ECO:0000256" key="1">
    <source>
        <dbReference type="SAM" id="Phobius"/>
    </source>
</evidence>
<keyword evidence="4" id="KW-1185">Reference proteome</keyword>
<accession>A0ABQ4U7V5</accession>
<protein>
    <recommendedName>
        <fullName evidence="2">Cyclic nucleotide-binding domain-containing protein</fullName>
    </recommendedName>
</protein>
<name>A0ABQ4U7V5_9HYPH</name>
<sequence length="213" mass="23464">MNWIEAIGYLGTVLTISASAMSTMIPLRIIALLASCAVITYGFLIGSMPVVLTEAIQIPFNAYRLWQMMRLVRDVETAADGDLSLEWLRPFGSERPFGIGEVLFRKGELATEMYYVESGLFRIPEYGIDVRKGGIVGELGLLSPGNARTASLVCVEAGRALCVPYSEVKQLYYQNPEFGFYFLKLTSERLFQSANQKAAQAQVPEAAANSDVL</sequence>
<dbReference type="InterPro" id="IPR014710">
    <property type="entry name" value="RmlC-like_jellyroll"/>
</dbReference>
<dbReference type="RefSeq" id="WP_238185132.1">
    <property type="nucleotide sequence ID" value="NZ_BPRB01000331.1"/>
</dbReference>
<evidence type="ECO:0000313" key="3">
    <source>
        <dbReference type="EMBL" id="GJE62497.1"/>
    </source>
</evidence>